<dbReference type="InterPro" id="IPR015421">
    <property type="entry name" value="PyrdxlP-dep_Trfase_major"/>
</dbReference>
<dbReference type="GO" id="GO:0009435">
    <property type="term" value="P:NAD+ biosynthetic process"/>
    <property type="evidence" value="ECO:0007669"/>
    <property type="project" value="UniProtKB-UniRule"/>
</dbReference>
<dbReference type="InterPro" id="IPR015424">
    <property type="entry name" value="PyrdxlP-dep_Trfase"/>
</dbReference>
<feature type="compositionally biased region" description="Low complexity" evidence="7">
    <location>
        <begin position="23"/>
        <end position="55"/>
    </location>
</feature>
<dbReference type="HAMAP" id="MF_01970">
    <property type="entry name" value="Kynureninase"/>
    <property type="match status" value="1"/>
</dbReference>
<comment type="pathway">
    <text evidence="4 6">Cofactor biosynthesis; NAD(+) biosynthesis; quinolinate from L-kynurenine: step 2/3.</text>
</comment>
<dbReference type="UniPathway" id="UPA00334">
    <property type="reaction ID" value="UER00455"/>
</dbReference>
<comment type="subunit">
    <text evidence="4 6">Homodimer.</text>
</comment>
<feature type="binding site" evidence="4">
    <location>
        <position position="306"/>
    </location>
    <ligand>
        <name>pyridoxal 5'-phosphate</name>
        <dbReference type="ChEBI" id="CHEBI:597326"/>
    </ligand>
</feature>
<dbReference type="Gene3D" id="3.90.1150.10">
    <property type="entry name" value="Aspartate Aminotransferase, domain 1"/>
    <property type="match status" value="1"/>
</dbReference>
<dbReference type="Gene3D" id="3.40.640.10">
    <property type="entry name" value="Type I PLP-dependent aspartate aminotransferase-like (Major domain)"/>
    <property type="match status" value="1"/>
</dbReference>
<dbReference type="EMBL" id="JACERG010000008">
    <property type="protein sequence ID" value="MBA5221558.1"/>
    <property type="molecule type" value="Genomic_DNA"/>
</dbReference>
<feature type="modified residue" description="N6-(pyridoxal phosphate)lysine" evidence="4">
    <location>
        <position position="332"/>
    </location>
</feature>
<evidence type="ECO:0000313" key="9">
    <source>
        <dbReference type="Proteomes" id="UP000587608"/>
    </source>
</evidence>
<feature type="binding site" evidence="4">
    <location>
        <position position="331"/>
    </location>
    <ligand>
        <name>pyridoxal 5'-phosphate</name>
        <dbReference type="ChEBI" id="CHEBI:597326"/>
    </ligand>
</feature>
<sequence>MSEPTAAALSDGRSGAAPSDGMSDAAVSDGVSGAVPSDVVVSSVASASASASASEPEPEPEPEAEAESEAVSELGARARKLDAEDELAATRARFVLDEPGPVGHPESCPGAADAERGAAVYLDGNSLGALPVGVAERVEDVVRREWGALRIRSWEESGWWTAPERIGDRIAPLVGAAPGQVVVGDSTSVNVFKALVGAVRLARGEDGDGDGDEDGGGGAPGARRDQILVDATTFPTDGYIAASAARLTGCTLRQVAPADVPAVLRERGDRTAAVLLNHVDYRTGRLHDLPALTAAVHAAGALVVWDLCHSAGALPVGLDAHGVDLAVGCTYKFLNGGPGAPAFLYVRRDLQERFDSPLPGWNSHARPFGMRQEYEPAPGALRGRVGTPDILSMLALEAALDVWDGVRIEAVRAKSLALTDFFLECVEAYLPPGRVEPVTPAAHAERGSQVALRCPDAEEVMRRLIARGVVGDFRAPDVLRFGFTPLYLGFAEVERAARVLAEVAADVESEAAADAAADVTADAAAGRPSGSHPA</sequence>
<dbReference type="GO" id="GO:0043420">
    <property type="term" value="P:anthranilate metabolic process"/>
    <property type="evidence" value="ECO:0007669"/>
    <property type="project" value="TreeGrafter"/>
</dbReference>
<evidence type="ECO:0000256" key="1">
    <source>
        <dbReference type="ARBA" id="ARBA00022642"/>
    </source>
</evidence>
<comment type="similarity">
    <text evidence="4 6">Belongs to the kynureninase family.</text>
</comment>
<dbReference type="InterPro" id="IPR015422">
    <property type="entry name" value="PyrdxlP-dep_Trfase_small"/>
</dbReference>
<proteinExistence type="inferred from homology"/>
<feature type="binding site" evidence="4">
    <location>
        <position position="187"/>
    </location>
    <ligand>
        <name>pyridoxal 5'-phosphate</name>
        <dbReference type="ChEBI" id="CHEBI:597326"/>
    </ligand>
</feature>
<comment type="function">
    <text evidence="4 6">Catalyzes the cleavage of L-kynurenine (L-Kyn) and L-3-hydroxykynurenine (L-3OHKyn) into anthranilic acid (AA) and 3-hydroxyanthranilic acid (3-OHAA), respectively.</text>
</comment>
<dbReference type="PIRSF" id="PIRSF038800">
    <property type="entry name" value="KYNU"/>
    <property type="match status" value="1"/>
</dbReference>
<gene>
    <name evidence="4 8" type="primary">kynU</name>
    <name evidence="8" type="ORF">H1X69_08995</name>
</gene>
<dbReference type="Proteomes" id="UP000587608">
    <property type="component" value="Unassembled WGS sequence"/>
</dbReference>
<feature type="binding site" evidence="4">
    <location>
        <begin position="234"/>
        <end position="237"/>
    </location>
    <ligand>
        <name>pyridoxal 5'-phosphate</name>
        <dbReference type="ChEBI" id="CHEBI:597326"/>
    </ligand>
</feature>
<comment type="caution">
    <text evidence="4">Lacks conserved residue(s) required for the propagation of feature annotation.</text>
</comment>
<keyword evidence="3 4" id="KW-0663">Pyridoxal phosphate</keyword>
<comment type="caution">
    <text evidence="8">The sequence shown here is derived from an EMBL/GenBank/DDBJ whole genome shotgun (WGS) entry which is preliminary data.</text>
</comment>
<comment type="pathway">
    <text evidence="4 6">Amino-acid degradation; L-kynurenine degradation; L-alanine and anthranilate from L-kynurenine: step 1/1.</text>
</comment>
<organism evidence="8 9">
    <name type="scientific">Streptomyces griseoaurantiacus</name>
    <dbReference type="NCBI Taxonomy" id="68213"/>
    <lineage>
        <taxon>Bacteria</taxon>
        <taxon>Bacillati</taxon>
        <taxon>Actinomycetota</taxon>
        <taxon>Actinomycetes</taxon>
        <taxon>Kitasatosporales</taxon>
        <taxon>Streptomycetaceae</taxon>
        <taxon>Streptomyces</taxon>
        <taxon>Streptomyces aurantiacus group</taxon>
    </lineage>
</organism>
<evidence type="ECO:0000256" key="2">
    <source>
        <dbReference type="ARBA" id="ARBA00022801"/>
    </source>
</evidence>
<dbReference type="GO" id="GO:0097053">
    <property type="term" value="P:L-kynurenine catabolic process"/>
    <property type="evidence" value="ECO:0007669"/>
    <property type="project" value="UniProtKB-UniRule"/>
</dbReference>
<comment type="catalytic activity">
    <reaction evidence="4 6">
        <text>L-kynurenine + H2O = anthranilate + L-alanine + H(+)</text>
        <dbReference type="Rhea" id="RHEA:16813"/>
        <dbReference type="ChEBI" id="CHEBI:15377"/>
        <dbReference type="ChEBI" id="CHEBI:15378"/>
        <dbReference type="ChEBI" id="CHEBI:16567"/>
        <dbReference type="ChEBI" id="CHEBI:57959"/>
        <dbReference type="ChEBI" id="CHEBI:57972"/>
        <dbReference type="EC" id="3.7.1.3"/>
    </reaction>
</comment>
<keyword evidence="1 4" id="KW-0662">Pyridine nucleotide biosynthesis</keyword>
<dbReference type="InterPro" id="IPR010111">
    <property type="entry name" value="Kynureninase"/>
</dbReference>
<feature type="binding site" evidence="4">
    <location>
        <position position="309"/>
    </location>
    <ligand>
        <name>pyridoxal 5'-phosphate</name>
        <dbReference type="ChEBI" id="CHEBI:597326"/>
    </ligand>
</feature>
<dbReference type="AlphaFoldDB" id="A0A7W2HU28"/>
<feature type="region of interest" description="Disordered" evidence="7">
    <location>
        <begin position="1"/>
        <end position="74"/>
    </location>
</feature>
<feature type="binding site" evidence="4">
    <location>
        <position position="188"/>
    </location>
    <ligand>
        <name>pyridoxal 5'-phosphate</name>
        <dbReference type="ChEBI" id="CHEBI:597326"/>
    </ligand>
</feature>
<dbReference type="FunFam" id="3.40.640.10:FF:000107">
    <property type="entry name" value="Kynureninase"/>
    <property type="match status" value="1"/>
</dbReference>
<accession>A0A7W2HU28</accession>
<comment type="cofactor">
    <cofactor evidence="4 6">
        <name>pyridoxal 5'-phosphate</name>
        <dbReference type="ChEBI" id="CHEBI:597326"/>
    </cofactor>
</comment>
<dbReference type="NCBIfam" id="TIGR01814">
    <property type="entry name" value="kynureninase"/>
    <property type="match status" value="1"/>
</dbReference>
<evidence type="ECO:0000313" key="8">
    <source>
        <dbReference type="EMBL" id="MBA5221558.1"/>
    </source>
</evidence>
<feature type="compositionally biased region" description="Acidic residues" evidence="7">
    <location>
        <begin position="56"/>
        <end position="70"/>
    </location>
</feature>
<feature type="binding site" evidence="4">
    <location>
        <position position="361"/>
    </location>
    <ligand>
        <name>pyridoxal 5'-phosphate</name>
        <dbReference type="ChEBI" id="CHEBI:597326"/>
    </ligand>
</feature>
<name>A0A7W2HU28_9ACTN</name>
<evidence type="ECO:0000256" key="5">
    <source>
        <dbReference type="NCBIfam" id="TIGR01814"/>
    </source>
</evidence>
<dbReference type="GO" id="GO:0030429">
    <property type="term" value="F:kynureninase activity"/>
    <property type="evidence" value="ECO:0007669"/>
    <property type="project" value="UniProtKB-UniRule"/>
</dbReference>
<reference evidence="8 9" key="1">
    <citation type="submission" date="2020-07" db="EMBL/GenBank/DDBJ databases">
        <title>Differential regulation of undecylprodigiosin biosynthesis in the yeast-scavenging Streptomyces strain MBK6.</title>
        <authorList>
            <person name="Baral B."/>
            <person name="Siitonen V."/>
            <person name="Laughlin M."/>
            <person name="Yamada K."/>
            <person name="Ilomaeki M."/>
            <person name="Metsae-Ketelae M."/>
            <person name="Niemi J."/>
        </authorList>
    </citation>
    <scope>NUCLEOTIDE SEQUENCE [LARGE SCALE GENOMIC DNA]</scope>
    <source>
        <strain evidence="8 9">MBK6</strain>
    </source>
</reference>
<keyword evidence="2 4" id="KW-0378">Hydrolase</keyword>
<evidence type="ECO:0000256" key="3">
    <source>
        <dbReference type="ARBA" id="ARBA00022898"/>
    </source>
</evidence>
<evidence type="ECO:0000256" key="4">
    <source>
        <dbReference type="HAMAP-Rule" id="MF_01970"/>
    </source>
</evidence>
<dbReference type="UniPathway" id="UPA00253">
    <property type="reaction ID" value="UER00329"/>
</dbReference>
<dbReference type="GO" id="GO:0019441">
    <property type="term" value="P:L-tryptophan catabolic process to kynurenine"/>
    <property type="evidence" value="ECO:0007669"/>
    <property type="project" value="TreeGrafter"/>
</dbReference>
<dbReference type="EC" id="3.7.1.3" evidence="4 5"/>
<dbReference type="GO" id="GO:0030170">
    <property type="term" value="F:pyridoxal phosphate binding"/>
    <property type="evidence" value="ECO:0007669"/>
    <property type="project" value="UniProtKB-UniRule"/>
</dbReference>
<dbReference type="PANTHER" id="PTHR14084">
    <property type="entry name" value="KYNURENINASE"/>
    <property type="match status" value="1"/>
</dbReference>
<evidence type="ECO:0000256" key="7">
    <source>
        <dbReference type="SAM" id="MobiDB-lite"/>
    </source>
</evidence>
<dbReference type="GO" id="GO:0019805">
    <property type="term" value="P:quinolinate biosynthetic process"/>
    <property type="evidence" value="ECO:0007669"/>
    <property type="project" value="UniProtKB-UniRule"/>
</dbReference>
<dbReference type="Pfam" id="PF22580">
    <property type="entry name" value="KYNU_C"/>
    <property type="match status" value="1"/>
</dbReference>
<evidence type="ECO:0000256" key="6">
    <source>
        <dbReference type="PIRNR" id="PIRNR038800"/>
    </source>
</evidence>
<dbReference type="PANTHER" id="PTHR14084:SF0">
    <property type="entry name" value="KYNURENINASE"/>
    <property type="match status" value="1"/>
</dbReference>
<protein>
    <recommendedName>
        <fullName evidence="4 5">Kynureninase</fullName>
        <ecNumber evidence="4 5">3.7.1.3</ecNumber>
    </recommendedName>
    <alternativeName>
        <fullName evidence="4">L-kynurenine hydrolase</fullName>
    </alternativeName>
</protein>
<comment type="catalytic activity">
    <reaction evidence="6">
        <text>3-hydroxy-L-kynurenine + H2O = 3-hydroxyanthranilate + L-alanine + H(+)</text>
        <dbReference type="Rhea" id="RHEA:25143"/>
        <dbReference type="ChEBI" id="CHEBI:15377"/>
        <dbReference type="ChEBI" id="CHEBI:15378"/>
        <dbReference type="ChEBI" id="CHEBI:36559"/>
        <dbReference type="ChEBI" id="CHEBI:57972"/>
        <dbReference type="ChEBI" id="CHEBI:58125"/>
        <dbReference type="EC" id="3.7.1.3"/>
    </reaction>
</comment>
<dbReference type="GO" id="GO:0005737">
    <property type="term" value="C:cytoplasm"/>
    <property type="evidence" value="ECO:0007669"/>
    <property type="project" value="UniProtKB-UniRule"/>
</dbReference>
<dbReference type="SUPFAM" id="SSF53383">
    <property type="entry name" value="PLP-dependent transferases"/>
    <property type="match status" value="1"/>
</dbReference>
<feature type="binding site" evidence="4">
    <location>
        <position position="387"/>
    </location>
    <ligand>
        <name>pyridoxal 5'-phosphate</name>
        <dbReference type="ChEBI" id="CHEBI:597326"/>
    </ligand>
</feature>
<feature type="region of interest" description="Disordered" evidence="7">
    <location>
        <begin position="203"/>
        <end position="223"/>
    </location>
</feature>